<dbReference type="InterPro" id="IPR051045">
    <property type="entry name" value="TonB-dependent_transducer"/>
</dbReference>
<dbReference type="InterPro" id="IPR037682">
    <property type="entry name" value="TonB_C"/>
</dbReference>
<evidence type="ECO:0000256" key="6">
    <source>
        <dbReference type="ARBA" id="ARBA00022692"/>
    </source>
</evidence>
<comment type="caution">
    <text evidence="13">The sequence shown here is derived from an EMBL/GenBank/DDBJ whole genome shotgun (WGS) entry which is preliminary data.</text>
</comment>
<dbReference type="InterPro" id="IPR003538">
    <property type="entry name" value="TonB"/>
</dbReference>
<organism evidence="13 14">
    <name type="scientific">Thalassolituus maritimus</name>
    <dbReference type="NCBI Taxonomy" id="484498"/>
    <lineage>
        <taxon>Bacteria</taxon>
        <taxon>Pseudomonadati</taxon>
        <taxon>Pseudomonadota</taxon>
        <taxon>Gammaproteobacteria</taxon>
        <taxon>Oceanospirillales</taxon>
        <taxon>Oceanospirillaceae</taxon>
        <taxon>Thalassolituus</taxon>
    </lineage>
</organism>
<evidence type="ECO:0000259" key="12">
    <source>
        <dbReference type="PROSITE" id="PS52015"/>
    </source>
</evidence>
<evidence type="ECO:0000256" key="10">
    <source>
        <dbReference type="RuleBase" id="RU362123"/>
    </source>
</evidence>
<dbReference type="NCBIfam" id="TIGR01352">
    <property type="entry name" value="tonB_Cterm"/>
    <property type="match status" value="1"/>
</dbReference>
<dbReference type="PRINTS" id="PR01374">
    <property type="entry name" value="TONBPROTEIN"/>
</dbReference>
<dbReference type="InterPro" id="IPR006260">
    <property type="entry name" value="TonB/TolA_C"/>
</dbReference>
<evidence type="ECO:0000256" key="8">
    <source>
        <dbReference type="ARBA" id="ARBA00022989"/>
    </source>
</evidence>
<keyword evidence="14" id="KW-1185">Reference proteome</keyword>
<keyword evidence="4 10" id="KW-1003">Cell membrane</keyword>
<keyword evidence="10" id="KW-0735">Signal-anchor</keyword>
<evidence type="ECO:0000256" key="5">
    <source>
        <dbReference type="ARBA" id="ARBA00022519"/>
    </source>
</evidence>
<keyword evidence="7 10" id="KW-0653">Protein transport</keyword>
<proteinExistence type="inferred from homology"/>
<feature type="compositionally biased region" description="Polar residues" evidence="11">
    <location>
        <begin position="74"/>
        <end position="84"/>
    </location>
</feature>
<dbReference type="SUPFAM" id="SSF74653">
    <property type="entry name" value="TolA/TonB C-terminal domain"/>
    <property type="match status" value="1"/>
</dbReference>
<feature type="compositionally biased region" description="Basic and acidic residues" evidence="11">
    <location>
        <begin position="46"/>
        <end position="59"/>
    </location>
</feature>
<dbReference type="Proteomes" id="UP001481413">
    <property type="component" value="Unassembled WGS sequence"/>
</dbReference>
<evidence type="ECO:0000256" key="1">
    <source>
        <dbReference type="ARBA" id="ARBA00004383"/>
    </source>
</evidence>
<evidence type="ECO:0000256" key="7">
    <source>
        <dbReference type="ARBA" id="ARBA00022927"/>
    </source>
</evidence>
<dbReference type="RefSeq" id="WP_353295544.1">
    <property type="nucleotide sequence ID" value="NZ_BAABWH010000006.1"/>
</dbReference>
<dbReference type="Pfam" id="PF03544">
    <property type="entry name" value="TonB_C"/>
    <property type="match status" value="1"/>
</dbReference>
<feature type="domain" description="TonB C-terminal" evidence="12">
    <location>
        <begin position="116"/>
        <end position="206"/>
    </location>
</feature>
<evidence type="ECO:0000256" key="3">
    <source>
        <dbReference type="ARBA" id="ARBA00022448"/>
    </source>
</evidence>
<evidence type="ECO:0000256" key="11">
    <source>
        <dbReference type="SAM" id="MobiDB-lite"/>
    </source>
</evidence>
<keyword evidence="3 10" id="KW-0813">Transport</keyword>
<feature type="region of interest" description="Disordered" evidence="11">
    <location>
        <begin position="46"/>
        <end position="92"/>
    </location>
</feature>
<name>A0ABQ0A229_9GAMM</name>
<accession>A0ABQ0A229</accession>
<keyword evidence="9 10" id="KW-0472">Membrane</keyword>
<dbReference type="Gene3D" id="3.30.1150.10">
    <property type="match status" value="1"/>
</dbReference>
<feature type="transmembrane region" description="Helical" evidence="10">
    <location>
        <begin position="6"/>
        <end position="29"/>
    </location>
</feature>
<dbReference type="PROSITE" id="PS52015">
    <property type="entry name" value="TONB_CTD"/>
    <property type="match status" value="1"/>
</dbReference>
<dbReference type="EMBL" id="BAABWH010000006">
    <property type="protein sequence ID" value="GAA6146325.1"/>
    <property type="molecule type" value="Genomic_DNA"/>
</dbReference>
<evidence type="ECO:0000256" key="4">
    <source>
        <dbReference type="ARBA" id="ARBA00022475"/>
    </source>
</evidence>
<dbReference type="PANTHER" id="PTHR33446">
    <property type="entry name" value="PROTEIN TONB-RELATED"/>
    <property type="match status" value="1"/>
</dbReference>
<protein>
    <recommendedName>
        <fullName evidence="10">Protein TonB</fullName>
    </recommendedName>
</protein>
<reference evidence="13 14" key="1">
    <citation type="submission" date="2024-04" db="EMBL/GenBank/DDBJ databases">
        <title>Draft genome sequence of Thalassolituus maritimus NBRC 116585.</title>
        <authorList>
            <person name="Miyakawa T."/>
            <person name="Kusuya Y."/>
            <person name="Miura T."/>
        </authorList>
    </citation>
    <scope>NUCLEOTIDE SEQUENCE [LARGE SCALE GENOMIC DNA]</scope>
    <source>
        <strain evidence="13 14">5NW40-0001</strain>
    </source>
</reference>
<keyword evidence="6 10" id="KW-0812">Transmembrane</keyword>
<keyword evidence="8 10" id="KW-1133">Transmembrane helix</keyword>
<keyword evidence="5 10" id="KW-0997">Cell inner membrane</keyword>
<feature type="compositionally biased region" description="Pro residues" evidence="11">
    <location>
        <begin position="62"/>
        <end position="73"/>
    </location>
</feature>
<evidence type="ECO:0000256" key="2">
    <source>
        <dbReference type="ARBA" id="ARBA00006555"/>
    </source>
</evidence>
<gene>
    <name evidence="13" type="ORF">NBRC116585_24430</name>
</gene>
<comment type="similarity">
    <text evidence="2 10">Belongs to the TonB family.</text>
</comment>
<comment type="subcellular location">
    <subcellularLocation>
        <location evidence="1 10">Cell inner membrane</location>
        <topology evidence="1 10">Single-pass membrane protein</topology>
        <orientation evidence="1 10">Periplasmic side</orientation>
    </subcellularLocation>
</comment>
<sequence>MTLVKPIAAIGAGIAVSALLFLGMAVMVAPPDGFTLDREEAVLVDFSSRRQDSSSETRSRNKPPPPPETPTPPQATSQNQTPTPVTAPALSLSPLSPDLSIGEMATANGLLDGISVADAEVAPLVRPPAVYPARAKMRNIEGTVTARLTIRPDGTVGNVEIINAEPPGVFDREAMRAMYRYRFSPKMVDGEAVSQTATQTLEFTLQ</sequence>
<evidence type="ECO:0000256" key="9">
    <source>
        <dbReference type="ARBA" id="ARBA00023136"/>
    </source>
</evidence>
<evidence type="ECO:0000313" key="14">
    <source>
        <dbReference type="Proteomes" id="UP001481413"/>
    </source>
</evidence>
<evidence type="ECO:0000313" key="13">
    <source>
        <dbReference type="EMBL" id="GAA6146325.1"/>
    </source>
</evidence>
<comment type="function">
    <text evidence="10">Interacts with outer membrane receptor proteins that carry out high-affinity binding and energy dependent uptake into the periplasmic space of specific substrates. It could act to transduce energy from the cytoplasmic membrane to specific energy-requiring processes in the outer membrane, resulting in the release into the periplasm of ligands bound by these outer membrane proteins.</text>
</comment>